<reference evidence="8 9" key="1">
    <citation type="submission" date="2016-07" db="EMBL/GenBank/DDBJ databases">
        <title>Pervasive Adenine N6-methylation of Active Genes in Fungi.</title>
        <authorList>
            <consortium name="DOE Joint Genome Institute"/>
            <person name="Mondo S.J."/>
            <person name="Dannebaum R.O."/>
            <person name="Kuo R.C."/>
            <person name="Labutti K."/>
            <person name="Haridas S."/>
            <person name="Kuo A."/>
            <person name="Salamov A."/>
            <person name="Ahrendt S.R."/>
            <person name="Lipzen A."/>
            <person name="Sullivan W."/>
            <person name="Andreopoulos W.B."/>
            <person name="Clum A."/>
            <person name="Lindquist E."/>
            <person name="Daum C."/>
            <person name="Ramamoorthy G.K."/>
            <person name="Gryganskyi A."/>
            <person name="Culley D."/>
            <person name="Magnuson J.K."/>
            <person name="James T.Y."/>
            <person name="O'Malley M.A."/>
            <person name="Stajich J.E."/>
            <person name="Spatafora J.W."/>
            <person name="Visel A."/>
            <person name="Grigoriev I.V."/>
        </authorList>
    </citation>
    <scope>NUCLEOTIDE SEQUENCE [LARGE SCALE GENOMIC DNA]</scope>
    <source>
        <strain evidence="8 9">CBS 129021</strain>
    </source>
</reference>
<dbReference type="InterPro" id="IPR052337">
    <property type="entry name" value="SAT4-like"/>
</dbReference>
<dbReference type="PANTHER" id="PTHR33048">
    <property type="entry name" value="PTH11-LIKE INTEGRAL MEMBRANE PROTEIN (AFU_ORTHOLOGUE AFUA_5G11245)"/>
    <property type="match status" value="1"/>
</dbReference>
<protein>
    <recommendedName>
        <fullName evidence="7">Rhodopsin domain-containing protein</fullName>
    </recommendedName>
</protein>
<feature type="transmembrane region" description="Helical" evidence="6">
    <location>
        <begin position="82"/>
        <end position="106"/>
    </location>
</feature>
<evidence type="ECO:0000313" key="9">
    <source>
        <dbReference type="Proteomes" id="UP000193689"/>
    </source>
</evidence>
<comment type="subcellular location">
    <subcellularLocation>
        <location evidence="1">Membrane</location>
        <topology evidence="1">Multi-pass membrane protein</topology>
    </subcellularLocation>
</comment>
<dbReference type="Proteomes" id="UP000193689">
    <property type="component" value="Unassembled WGS sequence"/>
</dbReference>
<keyword evidence="3 6" id="KW-1133">Transmembrane helix</keyword>
<feature type="transmembrane region" description="Helical" evidence="6">
    <location>
        <begin position="118"/>
        <end position="140"/>
    </location>
</feature>
<feature type="transmembrane region" description="Helical" evidence="6">
    <location>
        <begin position="202"/>
        <end position="226"/>
    </location>
</feature>
<gene>
    <name evidence="8" type="ORF">BCR38DRAFT_498531</name>
</gene>
<dbReference type="EMBL" id="MCFJ01000013">
    <property type="protein sequence ID" value="ORY59710.1"/>
    <property type="molecule type" value="Genomic_DNA"/>
</dbReference>
<keyword evidence="4 6" id="KW-0472">Membrane</keyword>
<evidence type="ECO:0000259" key="7">
    <source>
        <dbReference type="Pfam" id="PF20684"/>
    </source>
</evidence>
<feature type="transmembrane region" description="Helical" evidence="6">
    <location>
        <begin position="41"/>
        <end position="62"/>
    </location>
</feature>
<dbReference type="GO" id="GO:0016020">
    <property type="term" value="C:membrane"/>
    <property type="evidence" value="ECO:0007669"/>
    <property type="project" value="UniProtKB-SubCell"/>
</dbReference>
<dbReference type="Pfam" id="PF20684">
    <property type="entry name" value="Fung_rhodopsin"/>
    <property type="match status" value="1"/>
</dbReference>
<dbReference type="STRING" id="1141098.A0A1Y2DKB3"/>
<feature type="transmembrane region" description="Helical" evidence="6">
    <location>
        <begin position="6"/>
        <end position="29"/>
    </location>
</feature>
<feature type="domain" description="Rhodopsin" evidence="7">
    <location>
        <begin position="25"/>
        <end position="266"/>
    </location>
</feature>
<evidence type="ECO:0000256" key="5">
    <source>
        <dbReference type="ARBA" id="ARBA00038359"/>
    </source>
</evidence>
<sequence>MDDRSSQVLTIAIISIVVTWVTVGFRVYCRAWVLRSFRKDDTIALVLQCIFSMYLTTQILGWKYGTGKHRSALSPADYRQAMLWWFICELLYIISTCLLKISLGLFLMRLATEESHMWFLRVLTFGTALFGTAYFFMVVFQCQPPKTFWEVSPRAPGKCWNDKIVLSLTFMASAVNCLTDWTFVTLPMCMVYSMNMPTRQKVLVACILGFAAIGSTATIVRMFYVYKVLEGNDFLYETTDLAIWSTVEPGIGIAALSIAASKPLWRYFLFWLGLSARGPNNRAWVARNQVNAQRASHLRNVAEDGERVRRLRVEYATNASLASRPSSTTHIVTSGAHTEITPWTQTSSQDKAEPFDSDLVRQHGHDSSRTRDSVLERLPVLQNGFLVSFFKSITMNSS</sequence>
<dbReference type="RefSeq" id="XP_040712284.1">
    <property type="nucleotide sequence ID" value="XM_040864789.1"/>
</dbReference>
<keyword evidence="9" id="KW-1185">Reference proteome</keyword>
<evidence type="ECO:0000313" key="8">
    <source>
        <dbReference type="EMBL" id="ORY59710.1"/>
    </source>
</evidence>
<dbReference type="InterPro" id="IPR049326">
    <property type="entry name" value="Rhodopsin_dom_fungi"/>
</dbReference>
<dbReference type="AlphaFoldDB" id="A0A1Y2DKB3"/>
<evidence type="ECO:0000256" key="1">
    <source>
        <dbReference type="ARBA" id="ARBA00004141"/>
    </source>
</evidence>
<dbReference type="PANTHER" id="PTHR33048:SF96">
    <property type="entry name" value="INTEGRAL MEMBRANE PROTEIN"/>
    <property type="match status" value="1"/>
</dbReference>
<dbReference type="InParanoid" id="A0A1Y2DKB3"/>
<evidence type="ECO:0000256" key="2">
    <source>
        <dbReference type="ARBA" id="ARBA00022692"/>
    </source>
</evidence>
<organism evidence="8 9">
    <name type="scientific">Pseudomassariella vexata</name>
    <dbReference type="NCBI Taxonomy" id="1141098"/>
    <lineage>
        <taxon>Eukaryota</taxon>
        <taxon>Fungi</taxon>
        <taxon>Dikarya</taxon>
        <taxon>Ascomycota</taxon>
        <taxon>Pezizomycotina</taxon>
        <taxon>Sordariomycetes</taxon>
        <taxon>Xylariomycetidae</taxon>
        <taxon>Amphisphaeriales</taxon>
        <taxon>Pseudomassariaceae</taxon>
        <taxon>Pseudomassariella</taxon>
    </lineage>
</organism>
<name>A0A1Y2DKB3_9PEZI</name>
<dbReference type="GeneID" id="63781001"/>
<evidence type="ECO:0000256" key="6">
    <source>
        <dbReference type="SAM" id="Phobius"/>
    </source>
</evidence>
<proteinExistence type="inferred from homology"/>
<keyword evidence="2 6" id="KW-0812">Transmembrane</keyword>
<accession>A0A1Y2DKB3</accession>
<feature type="transmembrane region" description="Helical" evidence="6">
    <location>
        <begin position="164"/>
        <end position="190"/>
    </location>
</feature>
<dbReference type="OrthoDB" id="3923077at2759"/>
<comment type="similarity">
    <text evidence="5">Belongs to the SAT4 family.</text>
</comment>
<evidence type="ECO:0000256" key="4">
    <source>
        <dbReference type="ARBA" id="ARBA00023136"/>
    </source>
</evidence>
<evidence type="ECO:0000256" key="3">
    <source>
        <dbReference type="ARBA" id="ARBA00022989"/>
    </source>
</evidence>
<comment type="caution">
    <text evidence="8">The sequence shown here is derived from an EMBL/GenBank/DDBJ whole genome shotgun (WGS) entry which is preliminary data.</text>
</comment>